<accession>A0A502FWR3</accession>
<organism evidence="3 4">
    <name type="scientific">Sphingomonas glacialis</name>
    <dbReference type="NCBI Taxonomy" id="658225"/>
    <lineage>
        <taxon>Bacteria</taxon>
        <taxon>Pseudomonadati</taxon>
        <taxon>Pseudomonadota</taxon>
        <taxon>Alphaproteobacteria</taxon>
        <taxon>Sphingomonadales</taxon>
        <taxon>Sphingomonadaceae</taxon>
        <taxon>Sphingomonas</taxon>
    </lineage>
</organism>
<reference evidence="3 4" key="1">
    <citation type="journal article" date="2019" name="Environ. Microbiol.">
        <title>Species interactions and distinct microbial communities in high Arctic permafrost affected cryosols are associated with the CH4 and CO2 gas fluxes.</title>
        <authorList>
            <person name="Altshuler I."/>
            <person name="Hamel J."/>
            <person name="Turney S."/>
            <person name="Magnuson E."/>
            <person name="Levesque R."/>
            <person name="Greer C."/>
            <person name="Whyte L.G."/>
        </authorList>
    </citation>
    <scope>NUCLEOTIDE SEQUENCE [LARGE SCALE GENOMIC DNA]</scope>
    <source>
        <strain evidence="3 4">E6.1</strain>
    </source>
</reference>
<protein>
    <recommendedName>
        <fullName evidence="1">UPF0311 protein EAH76_03980</fullName>
    </recommendedName>
</protein>
<dbReference type="PANTHER" id="PTHR37315:SF1">
    <property type="entry name" value="UPF0311 PROTEIN BLR7842"/>
    <property type="match status" value="1"/>
</dbReference>
<dbReference type="HAMAP" id="MF_00775">
    <property type="entry name" value="UPF0311"/>
    <property type="match status" value="1"/>
</dbReference>
<evidence type="ECO:0000256" key="2">
    <source>
        <dbReference type="SAM" id="MobiDB-lite"/>
    </source>
</evidence>
<comment type="caution">
    <text evidence="3">The sequence shown here is derived from an EMBL/GenBank/DDBJ whole genome shotgun (WGS) entry which is preliminary data.</text>
</comment>
<dbReference type="Gene3D" id="2.40.160.20">
    <property type="match status" value="1"/>
</dbReference>
<dbReference type="OrthoDB" id="5294829at2"/>
<dbReference type="Proteomes" id="UP000319931">
    <property type="component" value="Unassembled WGS sequence"/>
</dbReference>
<evidence type="ECO:0000256" key="1">
    <source>
        <dbReference type="HAMAP-Rule" id="MF_00775"/>
    </source>
</evidence>
<keyword evidence="4" id="KW-1185">Reference proteome</keyword>
<sequence length="191" mass="20438">MVASAARPGSTASPNCAGSRSKRSPAISRSDDDMAESPPPIAPALEHAFSLFVDVAVPQEQGVVDGRQVRFVAITGERVAGPRLQGVVLPGGGDWQAIHADGLALLETRYAIRADDGTVIGITNPAVRVASEALTHRLAHDEPVDPSEYYFRSTPRFTVPDGDHGWLRRHIFVGVGIRRPTQVEIQVFAVA</sequence>
<dbReference type="PANTHER" id="PTHR37315">
    <property type="entry name" value="UPF0311 PROTEIN BLR7842"/>
    <property type="match status" value="1"/>
</dbReference>
<feature type="region of interest" description="Disordered" evidence="2">
    <location>
        <begin position="1"/>
        <end position="40"/>
    </location>
</feature>
<dbReference type="Pfam" id="PF11578">
    <property type="entry name" value="DUF3237"/>
    <property type="match status" value="1"/>
</dbReference>
<evidence type="ECO:0000313" key="4">
    <source>
        <dbReference type="Proteomes" id="UP000319931"/>
    </source>
</evidence>
<name>A0A502FWR3_9SPHN</name>
<comment type="similarity">
    <text evidence="1">Belongs to the UPF0311 family.</text>
</comment>
<dbReference type="EMBL" id="RCZC01000002">
    <property type="protein sequence ID" value="TPG53879.1"/>
    <property type="molecule type" value="Genomic_DNA"/>
</dbReference>
<evidence type="ECO:0000313" key="3">
    <source>
        <dbReference type="EMBL" id="TPG53879.1"/>
    </source>
</evidence>
<proteinExistence type="inferred from homology"/>
<dbReference type="InterPro" id="IPR020915">
    <property type="entry name" value="UPF0311"/>
</dbReference>
<gene>
    <name evidence="3" type="ORF">EAH76_03980</name>
</gene>
<dbReference type="AlphaFoldDB" id="A0A502FWR3"/>